<dbReference type="Proteomes" id="UP000037035">
    <property type="component" value="Unassembled WGS sequence"/>
</dbReference>
<gene>
    <name evidence="2" type="ORF">VP01_708g2</name>
</gene>
<dbReference type="STRING" id="27349.A0A0L6UDM1"/>
<evidence type="ECO:0000313" key="2">
    <source>
        <dbReference type="EMBL" id="KNZ46653.1"/>
    </source>
</evidence>
<keyword evidence="3" id="KW-1185">Reference proteome</keyword>
<name>A0A0L6UDM1_9BASI</name>
<proteinExistence type="predicted"/>
<protein>
    <submittedName>
        <fullName evidence="2">Uncharacterized protein</fullName>
    </submittedName>
</protein>
<reference evidence="2 3" key="1">
    <citation type="submission" date="2015-08" db="EMBL/GenBank/DDBJ databases">
        <title>Next Generation Sequencing and Analysis of the Genome of Puccinia sorghi L Schw, the Causal Agent of Maize Common Rust.</title>
        <authorList>
            <person name="Rochi L."/>
            <person name="Burguener G."/>
            <person name="Darino M."/>
            <person name="Turjanski A."/>
            <person name="Kreff E."/>
            <person name="Dieguez M.J."/>
            <person name="Sacco F."/>
        </authorList>
    </citation>
    <scope>NUCLEOTIDE SEQUENCE [LARGE SCALE GENOMIC DNA]</scope>
    <source>
        <strain evidence="2 3">RO10H11247</strain>
    </source>
</reference>
<accession>A0A0L6UDM1</accession>
<evidence type="ECO:0000313" key="3">
    <source>
        <dbReference type="Proteomes" id="UP000037035"/>
    </source>
</evidence>
<organism evidence="2 3">
    <name type="scientific">Puccinia sorghi</name>
    <dbReference type="NCBI Taxonomy" id="27349"/>
    <lineage>
        <taxon>Eukaryota</taxon>
        <taxon>Fungi</taxon>
        <taxon>Dikarya</taxon>
        <taxon>Basidiomycota</taxon>
        <taxon>Pucciniomycotina</taxon>
        <taxon>Pucciniomycetes</taxon>
        <taxon>Pucciniales</taxon>
        <taxon>Pucciniaceae</taxon>
        <taxon>Puccinia</taxon>
    </lineage>
</organism>
<feature type="region of interest" description="Disordered" evidence="1">
    <location>
        <begin position="47"/>
        <end position="73"/>
    </location>
</feature>
<dbReference type="EMBL" id="LAVV01012483">
    <property type="protein sequence ID" value="KNZ46653.1"/>
    <property type="molecule type" value="Genomic_DNA"/>
</dbReference>
<evidence type="ECO:0000256" key="1">
    <source>
        <dbReference type="SAM" id="MobiDB-lite"/>
    </source>
</evidence>
<sequence length="485" mass="53247">MYKLAEIQTAPVDLGGHHTLLRKLITSFFFLQNKMYQATDNVFGRPRTGQQSMGISTRPLLDEDSSRPSRGGAGQIIEHYLGTDAYGQRPIYIDLGQGPNGSSFGGVITFSDNSIYPASQLNRHLADRVAHFQDRLSPQLTRNLRLRLTPNNTLLLLSPQVLSNPEPHHHSSSILSGALLPRFSSSLASSYLQGASSPLLSGSCVDKYQLVVPSSPAMTGVDFLNLSKTDLISNLIQHCSTNIFPLPPALLPVHLIFKLHAALSVGCHHHKLIWRAKRALHMAIASHPHYYALLPKLLKWLSKTQTLTRRATTLHHALRLKPCHLPAWGHDLPYDTAIPAPSRSAGHVASITAGMLSKNANGRFGSPLLIKISHKSPLPQRKAEHQSYPVKPTTALSNTHMFAGYAIDQHDRPHWSLSQRTQGNEALALMLRHYDSLQFSAHSRLVLAISSSATSSFSSTLTPPDLLTPGPINKHLMAGGMRLLN</sequence>
<dbReference type="VEuPathDB" id="FungiDB:VP01_708g2"/>
<dbReference type="AlphaFoldDB" id="A0A0L6UDM1"/>
<comment type="caution">
    <text evidence="2">The sequence shown here is derived from an EMBL/GenBank/DDBJ whole genome shotgun (WGS) entry which is preliminary data.</text>
</comment>